<dbReference type="GO" id="GO:0008270">
    <property type="term" value="F:zinc ion binding"/>
    <property type="evidence" value="ECO:0007669"/>
    <property type="project" value="UniProtKB-KW"/>
</dbReference>
<sequence length="270" mass="31173">MSDLSPNRLYQATPYACPMAMPLYDCNSEYSVQRIPCAEFQNSVAMMRYYAGLMRSSESKPLKEVNSRTGTAGGHSRDYFMMYQFKVQRCTTSRGHHDWTGCDYLHPGEKARRRDPRTYSYTGKPCADFRKRGQCENGDRCQFAHGVFETWLHPDKYKTQMCRDQGNCQRKVCFFAHSEMELRDGDGVKEEKSDAISPKSVLSMNQLLPQFRTDNNDTKVLERCRERQVIGVQNITNGALGQDSNCNIDINNLNETFEEQNVDWIDELLN</sequence>
<dbReference type="Gene3D" id="4.10.1000.10">
    <property type="entry name" value="Zinc finger, CCCH-type"/>
    <property type="match status" value="2"/>
</dbReference>
<evidence type="ECO:0000313" key="8">
    <source>
        <dbReference type="Proteomes" id="UP000623129"/>
    </source>
</evidence>
<reference evidence="7" key="1">
    <citation type="submission" date="2020-01" db="EMBL/GenBank/DDBJ databases">
        <title>Genome sequence of Kobresia littledalei, the first chromosome-level genome in the family Cyperaceae.</title>
        <authorList>
            <person name="Qu G."/>
        </authorList>
    </citation>
    <scope>NUCLEOTIDE SEQUENCE</scope>
    <source>
        <strain evidence="7">C.B.Clarke</strain>
        <tissue evidence="7">Leaf</tissue>
    </source>
</reference>
<dbReference type="AlphaFoldDB" id="A0A833QUX4"/>
<dbReference type="PANTHER" id="PTHR14493">
    <property type="entry name" value="UNKEMPT FAMILY MEMBER"/>
    <property type="match status" value="1"/>
</dbReference>
<comment type="caution">
    <text evidence="7">The sequence shown here is derived from an EMBL/GenBank/DDBJ whole genome shotgun (WGS) entry which is preliminary data.</text>
</comment>
<dbReference type="Pfam" id="PF00642">
    <property type="entry name" value="zf-CCCH"/>
    <property type="match status" value="1"/>
</dbReference>
<dbReference type="InterPro" id="IPR057444">
    <property type="entry name" value="Znf-CCCH_AtC3H23-like"/>
</dbReference>
<dbReference type="EMBL" id="SWLB01000013">
    <property type="protein sequence ID" value="KAF3330354.1"/>
    <property type="molecule type" value="Genomic_DNA"/>
</dbReference>
<dbReference type="InterPro" id="IPR045234">
    <property type="entry name" value="Unkempt-like"/>
</dbReference>
<dbReference type="OrthoDB" id="410307at2759"/>
<evidence type="ECO:0000313" key="7">
    <source>
        <dbReference type="EMBL" id="KAF3330354.1"/>
    </source>
</evidence>
<gene>
    <name evidence="7" type="ORF">FCM35_KLT03708</name>
</gene>
<proteinExistence type="predicted"/>
<keyword evidence="1 5" id="KW-0479">Metal-binding</keyword>
<feature type="zinc finger region" description="C3H1-type" evidence="5">
    <location>
        <begin position="120"/>
        <end position="148"/>
    </location>
</feature>
<evidence type="ECO:0000259" key="6">
    <source>
        <dbReference type="PROSITE" id="PS50103"/>
    </source>
</evidence>
<evidence type="ECO:0000256" key="1">
    <source>
        <dbReference type="ARBA" id="ARBA00022723"/>
    </source>
</evidence>
<dbReference type="PANTHER" id="PTHR14493:SF50">
    <property type="entry name" value="RING FINGER PROTEIN UNKEMPT"/>
    <property type="match status" value="1"/>
</dbReference>
<keyword evidence="4" id="KW-0238">DNA-binding</keyword>
<dbReference type="SUPFAM" id="SSF90229">
    <property type="entry name" value="CCCH zinc finger"/>
    <property type="match status" value="1"/>
</dbReference>
<organism evidence="7 8">
    <name type="scientific">Carex littledalei</name>
    <dbReference type="NCBI Taxonomy" id="544730"/>
    <lineage>
        <taxon>Eukaryota</taxon>
        <taxon>Viridiplantae</taxon>
        <taxon>Streptophyta</taxon>
        <taxon>Embryophyta</taxon>
        <taxon>Tracheophyta</taxon>
        <taxon>Spermatophyta</taxon>
        <taxon>Magnoliopsida</taxon>
        <taxon>Liliopsida</taxon>
        <taxon>Poales</taxon>
        <taxon>Cyperaceae</taxon>
        <taxon>Cyperoideae</taxon>
        <taxon>Cariceae</taxon>
        <taxon>Carex</taxon>
        <taxon>Carex subgen. Euthyceras</taxon>
    </lineage>
</organism>
<keyword evidence="3 5" id="KW-0862">Zinc</keyword>
<keyword evidence="8" id="KW-1185">Reference proteome</keyword>
<name>A0A833QUX4_9POAL</name>
<dbReference type="Proteomes" id="UP000623129">
    <property type="component" value="Unassembled WGS sequence"/>
</dbReference>
<evidence type="ECO:0000256" key="2">
    <source>
        <dbReference type="ARBA" id="ARBA00022771"/>
    </source>
</evidence>
<dbReference type="InterPro" id="IPR036855">
    <property type="entry name" value="Znf_CCCH_sf"/>
</dbReference>
<accession>A0A833QUX4</accession>
<evidence type="ECO:0000256" key="4">
    <source>
        <dbReference type="ARBA" id="ARBA00023125"/>
    </source>
</evidence>
<evidence type="ECO:0000256" key="5">
    <source>
        <dbReference type="PROSITE-ProRule" id="PRU00723"/>
    </source>
</evidence>
<dbReference type="Pfam" id="PF25512">
    <property type="entry name" value="zf-CCCH_AtC3H23"/>
    <property type="match status" value="1"/>
</dbReference>
<dbReference type="PROSITE" id="PS50103">
    <property type="entry name" value="ZF_C3H1"/>
    <property type="match status" value="1"/>
</dbReference>
<feature type="domain" description="C3H1-type" evidence="6">
    <location>
        <begin position="120"/>
        <end position="148"/>
    </location>
</feature>
<dbReference type="InterPro" id="IPR000571">
    <property type="entry name" value="Znf_CCCH"/>
</dbReference>
<protein>
    <submittedName>
        <fullName evidence="7">Zinc finger CCCH domain-containing protein 37</fullName>
    </submittedName>
</protein>
<dbReference type="GO" id="GO:0003677">
    <property type="term" value="F:DNA binding"/>
    <property type="evidence" value="ECO:0007669"/>
    <property type="project" value="UniProtKB-KW"/>
</dbReference>
<keyword evidence="2 5" id="KW-0863">Zinc-finger</keyword>
<dbReference type="SMART" id="SM00356">
    <property type="entry name" value="ZnF_C3H1"/>
    <property type="match status" value="2"/>
</dbReference>
<evidence type="ECO:0000256" key="3">
    <source>
        <dbReference type="ARBA" id="ARBA00022833"/>
    </source>
</evidence>